<proteinExistence type="predicted"/>
<dbReference type="PANTHER" id="PTHR12526:SF630">
    <property type="entry name" value="GLYCOSYLTRANSFERASE"/>
    <property type="match status" value="1"/>
</dbReference>
<dbReference type="OrthoDB" id="7560678at2"/>
<dbReference type="Pfam" id="PF13439">
    <property type="entry name" value="Glyco_transf_4"/>
    <property type="match status" value="1"/>
</dbReference>
<dbReference type="Proteomes" id="UP000016584">
    <property type="component" value="Unassembled WGS sequence"/>
</dbReference>
<dbReference type="AlphaFoldDB" id="U2HQH8"/>
<gene>
    <name evidence="3" type="ORF">M472_03005</name>
</gene>
<dbReference type="SUPFAM" id="SSF53756">
    <property type="entry name" value="UDP-Glycosyltransferase/glycogen phosphorylase"/>
    <property type="match status" value="1"/>
</dbReference>
<keyword evidence="4" id="KW-1185">Reference proteome</keyword>
<evidence type="ECO:0000259" key="1">
    <source>
        <dbReference type="Pfam" id="PF00534"/>
    </source>
</evidence>
<protein>
    <recommendedName>
        <fullName evidence="5">Glycosyltransferase subfamily 4-like N-terminal domain-containing protein</fullName>
    </recommendedName>
</protein>
<dbReference type="PATRIC" id="fig|1346330.5.peg.3697"/>
<dbReference type="eggNOG" id="COG0438">
    <property type="taxonomic scope" value="Bacteria"/>
</dbReference>
<dbReference type="Gene3D" id="3.40.50.2000">
    <property type="entry name" value="Glycogen Phosphorylase B"/>
    <property type="match status" value="2"/>
</dbReference>
<dbReference type="EMBL" id="ATDL01000021">
    <property type="protein sequence ID" value="ERJ57727.1"/>
    <property type="molecule type" value="Genomic_DNA"/>
</dbReference>
<dbReference type="GO" id="GO:0016757">
    <property type="term" value="F:glycosyltransferase activity"/>
    <property type="evidence" value="ECO:0007669"/>
    <property type="project" value="InterPro"/>
</dbReference>
<evidence type="ECO:0008006" key="5">
    <source>
        <dbReference type="Google" id="ProtNLM"/>
    </source>
</evidence>
<dbReference type="STRING" id="1346330.M472_03005"/>
<evidence type="ECO:0000259" key="2">
    <source>
        <dbReference type="Pfam" id="PF13439"/>
    </source>
</evidence>
<feature type="domain" description="Glycosyl transferase family 1" evidence="1">
    <location>
        <begin position="183"/>
        <end position="334"/>
    </location>
</feature>
<feature type="domain" description="Glycosyltransferase subfamily 4-like N-terminal" evidence="2">
    <location>
        <begin position="14"/>
        <end position="153"/>
    </location>
</feature>
<sequence>MAKIMHVIPSLSRGGAERFVVDLCNELAKTNEVYLVSLFDNNKDSFKDEVSENVQVISIGKKSGFDMKTLLRTLRLINNVKPDIVNSHINALEYILFYRLFKVKSKTIKFFHTIHNEANKDVANFLAFFLRKKLFSSKLVIPITISKTMSKSFEEFYDLFGYDIQIDNGRPYRQFDKTKRDAIKAKYKGNGQQLFVNVARIDAQKNQLNLVKAFKSKCLRMKGAVLLVLGDVRDKDLYNEILTETQGECNIHLVGGVSNVEDYLAACDAFILPSIFEGMPISLIEALSHGCVPICTPVGGVADMIEDKINGFLISGTSAEDISNAILSYIDSENINLIRYNARESFHSRYDIETTSLNYLDAYAT</sequence>
<comment type="caution">
    <text evidence="3">The sequence shown here is derived from an EMBL/GenBank/DDBJ whole genome shotgun (WGS) entry which is preliminary data.</text>
</comment>
<dbReference type="RefSeq" id="WP_021071823.1">
    <property type="nucleotide sequence ID" value="NZ_ATDL01000021.1"/>
</dbReference>
<dbReference type="Pfam" id="PF00534">
    <property type="entry name" value="Glycos_transf_1"/>
    <property type="match status" value="1"/>
</dbReference>
<reference evidence="3 4" key="1">
    <citation type="journal article" date="2013" name="Genome Announc.">
        <title>The Draft Genome Sequence of Sphingomonas paucimobilis Strain HER1398 (Proteobacteria), Host to the Giant PAU Phage, Indicates That It Is a Member of the Genus Sphingobacterium (Bacteroidetes).</title>
        <authorList>
            <person name="White R.A.III."/>
            <person name="Suttle C.A."/>
        </authorList>
    </citation>
    <scope>NUCLEOTIDE SEQUENCE [LARGE SCALE GENOMIC DNA]</scope>
    <source>
        <strain evidence="3 4">HER1398</strain>
    </source>
</reference>
<organism evidence="3 4">
    <name type="scientific">Sphingobacterium paucimobilis HER1398</name>
    <dbReference type="NCBI Taxonomy" id="1346330"/>
    <lineage>
        <taxon>Bacteria</taxon>
        <taxon>Pseudomonadati</taxon>
        <taxon>Bacteroidota</taxon>
        <taxon>Sphingobacteriia</taxon>
        <taxon>Sphingobacteriales</taxon>
        <taxon>Sphingobacteriaceae</taxon>
        <taxon>Sphingobacterium</taxon>
    </lineage>
</organism>
<accession>U2HQH8</accession>
<name>U2HQH8_9SPHI</name>
<dbReference type="PANTHER" id="PTHR12526">
    <property type="entry name" value="GLYCOSYLTRANSFERASE"/>
    <property type="match status" value="1"/>
</dbReference>
<dbReference type="InterPro" id="IPR028098">
    <property type="entry name" value="Glyco_trans_4-like_N"/>
</dbReference>
<dbReference type="InterPro" id="IPR001296">
    <property type="entry name" value="Glyco_trans_1"/>
</dbReference>
<evidence type="ECO:0000313" key="4">
    <source>
        <dbReference type="Proteomes" id="UP000016584"/>
    </source>
</evidence>
<evidence type="ECO:0000313" key="3">
    <source>
        <dbReference type="EMBL" id="ERJ57727.1"/>
    </source>
</evidence>
<dbReference type="CDD" id="cd03801">
    <property type="entry name" value="GT4_PimA-like"/>
    <property type="match status" value="1"/>
</dbReference>